<dbReference type="KEGG" id="mpd:MCP_2755"/>
<dbReference type="InterPro" id="IPR016024">
    <property type="entry name" value="ARM-type_fold"/>
</dbReference>
<protein>
    <recommendedName>
        <fullName evidence="3">HEAT repeat domain-containing protein</fullName>
    </recommendedName>
</protein>
<dbReference type="InterPro" id="IPR004155">
    <property type="entry name" value="PBS_lyase_HEAT"/>
</dbReference>
<gene>
    <name evidence="1" type="ordered locus">MCP_2755</name>
</gene>
<reference evidence="1 2" key="1">
    <citation type="journal article" date="2007" name="Appl. Environ. Microbiol.">
        <title>Isolation of key methanogens for global methane emission from rice paddy fields: a novel isolate affiliated with the clone cluster rice cluster I.</title>
        <authorList>
            <person name="Sakai S."/>
            <person name="Imachi H."/>
            <person name="Sekiguchi Y."/>
            <person name="Ohashi A."/>
            <person name="Harada H."/>
            <person name="Kamagata Y."/>
        </authorList>
    </citation>
    <scope>NUCLEOTIDE SEQUENCE [LARGE SCALE GENOMIC DNA]</scope>
    <source>
        <strain evidence="2">DSM 17711 / JCM 13418 / NBRC 101707 / SANAE</strain>
    </source>
</reference>
<dbReference type="SMART" id="SM00567">
    <property type="entry name" value="EZ_HEAT"/>
    <property type="match status" value="2"/>
</dbReference>
<keyword evidence="2" id="KW-1185">Reference proteome</keyword>
<accession>D1Z2A5</accession>
<name>D1Z2A5_METPS</name>
<dbReference type="PANTHER" id="PTHR12697">
    <property type="entry name" value="PBS LYASE HEAT-LIKE PROTEIN"/>
    <property type="match status" value="1"/>
</dbReference>
<organism evidence="1 2">
    <name type="scientific">Methanocella paludicola (strain DSM 17711 / JCM 13418 / NBRC 101707 / SANAE)</name>
    <dbReference type="NCBI Taxonomy" id="304371"/>
    <lineage>
        <taxon>Archaea</taxon>
        <taxon>Methanobacteriati</taxon>
        <taxon>Methanobacteriota</taxon>
        <taxon>Stenosarchaea group</taxon>
        <taxon>Methanomicrobia</taxon>
        <taxon>Methanocellales</taxon>
        <taxon>Methanocellaceae</taxon>
        <taxon>Methanocella</taxon>
    </lineage>
</organism>
<dbReference type="GeneID" id="8682877"/>
<evidence type="ECO:0008006" key="3">
    <source>
        <dbReference type="Google" id="ProtNLM"/>
    </source>
</evidence>
<dbReference type="Proteomes" id="UP000001882">
    <property type="component" value="Chromosome"/>
</dbReference>
<dbReference type="OrthoDB" id="10495at2157"/>
<dbReference type="PANTHER" id="PTHR12697:SF5">
    <property type="entry name" value="DEOXYHYPUSINE HYDROXYLASE"/>
    <property type="match status" value="1"/>
</dbReference>
<dbReference type="EMBL" id="AP011532">
    <property type="protein sequence ID" value="BAI62827.1"/>
    <property type="molecule type" value="Genomic_DNA"/>
</dbReference>
<dbReference type="InParanoid" id="D1Z2A5"/>
<proteinExistence type="predicted"/>
<dbReference type="Gene3D" id="1.25.10.10">
    <property type="entry name" value="Leucine-rich Repeat Variant"/>
    <property type="match status" value="1"/>
</dbReference>
<dbReference type="AlphaFoldDB" id="D1Z2A5"/>
<dbReference type="eggNOG" id="arCOG02966">
    <property type="taxonomic scope" value="Archaea"/>
</dbReference>
<evidence type="ECO:0000313" key="2">
    <source>
        <dbReference type="Proteomes" id="UP000001882"/>
    </source>
</evidence>
<dbReference type="InterPro" id="IPR011989">
    <property type="entry name" value="ARM-like"/>
</dbReference>
<dbReference type="RefSeq" id="WP_012901501.1">
    <property type="nucleotide sequence ID" value="NC_013665.1"/>
</dbReference>
<dbReference type="SUPFAM" id="SSF48371">
    <property type="entry name" value="ARM repeat"/>
    <property type="match status" value="1"/>
</dbReference>
<sequence length="112" mass="12643">MSDIAGLKDRDPKVRKKAVIAVGDAGGSGAVEELIALLDDPDDDVRLEAVVALGKIGDPRAVEPLIKKLKSYDYFYVRKKAGYTLYTFLKQERLDEGLRQKIRANWRSWYLT</sequence>
<reference evidence="1 2" key="2">
    <citation type="journal article" date="2008" name="Int. J. Syst. Evol. Microbiol.">
        <title>Methanocella paludicola gen. nov., sp. nov., a methane-producing archaeon, the first isolate of the lineage 'Rice Cluster I', and proposal of the new archaeal order Methanocellales ord. nov.</title>
        <authorList>
            <person name="Sakai S."/>
            <person name="Imachi H."/>
            <person name="Hanada S."/>
            <person name="Ohashi A."/>
            <person name="Harada H."/>
            <person name="Kamagata Y."/>
        </authorList>
    </citation>
    <scope>NUCLEOTIDE SEQUENCE [LARGE SCALE GENOMIC DNA]</scope>
    <source>
        <strain evidence="2">DSM 17711 / JCM 13418 / NBRC 101707 / SANAE</strain>
    </source>
</reference>
<evidence type="ECO:0000313" key="1">
    <source>
        <dbReference type="EMBL" id="BAI62827.1"/>
    </source>
</evidence>
<dbReference type="Pfam" id="PF13646">
    <property type="entry name" value="HEAT_2"/>
    <property type="match status" value="1"/>
</dbReference>
<dbReference type="STRING" id="304371.MCP_2755"/>
<reference evidence="2" key="3">
    <citation type="journal article" date="2011" name="PLoS ONE">
        <title>Genome sequence of a mesophilic hydrogenotrophic methanogen Methanocella paludicola, the first cultivated representative of the order Methanocellales.</title>
        <authorList>
            <person name="Sakai S."/>
            <person name="Takaki Y."/>
            <person name="Shimamura S."/>
            <person name="Sekine M."/>
            <person name="Tajima T."/>
            <person name="Kosugi H."/>
            <person name="Ichikawa N."/>
            <person name="Tasumi E."/>
            <person name="Hiraki A.T."/>
            <person name="Shimizu A."/>
            <person name="Kato Y."/>
            <person name="Nishiko R."/>
            <person name="Mori K."/>
            <person name="Fujita N."/>
            <person name="Imachi H."/>
            <person name="Takai K."/>
        </authorList>
    </citation>
    <scope>NUCLEOTIDE SEQUENCE [LARGE SCALE GENOMIC DNA]</scope>
    <source>
        <strain evidence="2">DSM 17711 / JCM 13418 / NBRC 101707 / SANAE</strain>
    </source>
</reference>
<dbReference type="GO" id="GO:0016491">
    <property type="term" value="F:oxidoreductase activity"/>
    <property type="evidence" value="ECO:0007669"/>
    <property type="project" value="TreeGrafter"/>
</dbReference>